<dbReference type="PROSITE" id="PS50181">
    <property type="entry name" value="FBOX"/>
    <property type="match status" value="1"/>
</dbReference>
<dbReference type="Proteomes" id="UP001140949">
    <property type="component" value="Unassembled WGS sequence"/>
</dbReference>
<evidence type="ECO:0000313" key="5">
    <source>
        <dbReference type="Proteomes" id="UP001140949"/>
    </source>
</evidence>
<comment type="caution">
    <text evidence="3">The sequence shown here is derived from an EMBL/GenBank/DDBJ whole genome shotgun (WGS) entry which is preliminary data.</text>
</comment>
<keyword evidence="5" id="KW-1185">Reference proteome</keyword>
<evidence type="ECO:0000256" key="1">
    <source>
        <dbReference type="SAM" id="MobiDB-lite"/>
    </source>
</evidence>
<dbReference type="InterPro" id="IPR001810">
    <property type="entry name" value="F-box_dom"/>
</dbReference>
<dbReference type="InterPro" id="IPR036047">
    <property type="entry name" value="F-box-like_dom_sf"/>
</dbReference>
<accession>A0AAX6F5Y6</accession>
<feature type="domain" description="F-box" evidence="2">
    <location>
        <begin position="87"/>
        <end position="133"/>
    </location>
</feature>
<feature type="region of interest" description="Disordered" evidence="1">
    <location>
        <begin position="14"/>
        <end position="37"/>
    </location>
</feature>
<dbReference type="AlphaFoldDB" id="A0AAX6F5Y6"/>
<dbReference type="SMART" id="SM00256">
    <property type="entry name" value="FBOX"/>
    <property type="match status" value="1"/>
</dbReference>
<dbReference type="CDD" id="cd22157">
    <property type="entry name" value="F-box_AtFBW1-like"/>
    <property type="match status" value="1"/>
</dbReference>
<evidence type="ECO:0000259" key="2">
    <source>
        <dbReference type="PROSITE" id="PS50181"/>
    </source>
</evidence>
<name>A0AAX6F5Y6_IRIPA</name>
<sequence length="452" mass="51357">MRNSNIKLKDFQVGKERERQVGRRHRKRERGSMEHENKRCEGMNEDVLLLKHHQHQNHFYDQIEAHHSAASNPTGLLVAKVKQEAKTSVAVDFPFHVLILILARLPAKTLLKFRCVCKSWNSLIQQDHHFISLHQLHLNDNNKGPPPLVTYRHERFCRILSYSSSSSVSTPYEVESSRGEDPPQFITNSCNGLLGLYNSYNFFIANPTIRKLRQLPRTTPPCSLSTGALGFDTSTGVYKVVRIFDREFEGNMPVRFGCEVCYLGGSGGWKLVDEPPVQPSYVSFPVVVDGAVLWASEAVWGKHLEVVALSFDLREEKFSVIMHPEGSSRRTFSESHVFASGGCICVADEIESPADTSVHMNIWLLMKDSKWVKQYVIDLTYVLKQMGPSCRVQPLTTDNNGRIVISWGQGRILFYDPRTGSFHQHELDATLFDGVEEHAAPYTESMVWPWPS</sequence>
<organism evidence="3 5">
    <name type="scientific">Iris pallida</name>
    <name type="common">Sweet iris</name>
    <dbReference type="NCBI Taxonomy" id="29817"/>
    <lineage>
        <taxon>Eukaryota</taxon>
        <taxon>Viridiplantae</taxon>
        <taxon>Streptophyta</taxon>
        <taxon>Embryophyta</taxon>
        <taxon>Tracheophyta</taxon>
        <taxon>Spermatophyta</taxon>
        <taxon>Magnoliopsida</taxon>
        <taxon>Liliopsida</taxon>
        <taxon>Asparagales</taxon>
        <taxon>Iridaceae</taxon>
        <taxon>Iridoideae</taxon>
        <taxon>Irideae</taxon>
        <taxon>Iris</taxon>
    </lineage>
</organism>
<dbReference type="InterPro" id="IPR050796">
    <property type="entry name" value="SCF_F-box_component"/>
</dbReference>
<dbReference type="EMBL" id="JANAVB010014796">
    <property type="protein sequence ID" value="KAJ6833961.1"/>
    <property type="molecule type" value="Genomic_DNA"/>
</dbReference>
<dbReference type="InterPro" id="IPR013187">
    <property type="entry name" value="F-box-assoc_dom_typ3"/>
</dbReference>
<reference evidence="3" key="1">
    <citation type="journal article" date="2023" name="GigaByte">
        <title>Genome assembly of the bearded iris, Iris pallida Lam.</title>
        <authorList>
            <person name="Bruccoleri R.E."/>
            <person name="Oakeley E.J."/>
            <person name="Faust A.M.E."/>
            <person name="Altorfer M."/>
            <person name="Dessus-Babus S."/>
            <person name="Burckhardt D."/>
            <person name="Oertli M."/>
            <person name="Naumann U."/>
            <person name="Petersen F."/>
            <person name="Wong J."/>
        </authorList>
    </citation>
    <scope>NUCLEOTIDE SEQUENCE</scope>
    <source>
        <strain evidence="3">GSM-AAB239-AS_SAM_17_03QT</strain>
    </source>
</reference>
<dbReference type="PANTHER" id="PTHR31672">
    <property type="entry name" value="BNACNNG10540D PROTEIN"/>
    <property type="match status" value="1"/>
</dbReference>
<dbReference type="InterPro" id="IPR017451">
    <property type="entry name" value="F-box-assoc_interact_dom"/>
</dbReference>
<evidence type="ECO:0000313" key="4">
    <source>
        <dbReference type="EMBL" id="KAJ6833961.1"/>
    </source>
</evidence>
<dbReference type="EMBL" id="JANAVB010031619">
    <property type="protein sequence ID" value="KAJ6811441.1"/>
    <property type="molecule type" value="Genomic_DNA"/>
</dbReference>
<dbReference type="SUPFAM" id="SSF81383">
    <property type="entry name" value="F-box domain"/>
    <property type="match status" value="1"/>
</dbReference>
<proteinExistence type="predicted"/>
<dbReference type="NCBIfam" id="TIGR01640">
    <property type="entry name" value="F_box_assoc_1"/>
    <property type="match status" value="1"/>
</dbReference>
<gene>
    <name evidence="3" type="ORF">M6B38_153810</name>
    <name evidence="4" type="ORF">M6B38_337065</name>
</gene>
<dbReference type="PANTHER" id="PTHR31672:SF13">
    <property type="entry name" value="F-BOX PROTEIN CPR30-LIKE"/>
    <property type="match status" value="1"/>
</dbReference>
<reference evidence="3" key="2">
    <citation type="submission" date="2023-04" db="EMBL/GenBank/DDBJ databases">
        <authorList>
            <person name="Bruccoleri R.E."/>
            <person name="Oakeley E.J."/>
            <person name="Faust A.-M."/>
            <person name="Dessus-Babus S."/>
            <person name="Altorfer M."/>
            <person name="Burckhardt D."/>
            <person name="Oertli M."/>
            <person name="Naumann U."/>
            <person name="Petersen F."/>
            <person name="Wong J."/>
        </authorList>
    </citation>
    <scope>NUCLEOTIDE SEQUENCE</scope>
    <source>
        <strain evidence="3">GSM-AAB239-AS_SAM_17_03QT</strain>
        <tissue evidence="3">Leaf</tissue>
    </source>
</reference>
<dbReference type="Gene3D" id="1.20.1280.50">
    <property type="match status" value="1"/>
</dbReference>
<dbReference type="Pfam" id="PF00646">
    <property type="entry name" value="F-box"/>
    <property type="match status" value="1"/>
</dbReference>
<dbReference type="Pfam" id="PF08268">
    <property type="entry name" value="FBA_3"/>
    <property type="match status" value="1"/>
</dbReference>
<evidence type="ECO:0000313" key="3">
    <source>
        <dbReference type="EMBL" id="KAJ6811441.1"/>
    </source>
</evidence>
<protein>
    <submittedName>
        <fullName evidence="3">F-box protein-like</fullName>
    </submittedName>
</protein>